<evidence type="ECO:0000256" key="2">
    <source>
        <dbReference type="SAM" id="Phobius"/>
    </source>
</evidence>
<dbReference type="KEGG" id="uvi:66066452"/>
<feature type="transmembrane region" description="Helical" evidence="2">
    <location>
        <begin position="221"/>
        <end position="241"/>
    </location>
</feature>
<gene>
    <name evidence="3" type="ORF">UV8b_05675</name>
</gene>
<feature type="region of interest" description="Disordered" evidence="1">
    <location>
        <begin position="694"/>
        <end position="716"/>
    </location>
</feature>
<reference evidence="3" key="1">
    <citation type="submission" date="2020-03" db="EMBL/GenBank/DDBJ databases">
        <title>A mixture of massive structural variations and highly conserved coding sequences in Ustilaginoidea virens genome.</title>
        <authorList>
            <person name="Zhang K."/>
            <person name="Zhao Z."/>
            <person name="Zhang Z."/>
            <person name="Li Y."/>
            <person name="Hsiang T."/>
            <person name="Sun W."/>
        </authorList>
    </citation>
    <scope>NUCLEOTIDE SEQUENCE</scope>
    <source>
        <strain evidence="3">UV-8b</strain>
    </source>
</reference>
<protein>
    <submittedName>
        <fullName evidence="3">Uncharacterized protein</fullName>
    </submittedName>
</protein>
<feature type="compositionally biased region" description="Low complexity" evidence="1">
    <location>
        <begin position="1095"/>
        <end position="1114"/>
    </location>
</feature>
<feature type="region of interest" description="Disordered" evidence="1">
    <location>
        <begin position="738"/>
        <end position="836"/>
    </location>
</feature>
<feature type="compositionally biased region" description="Basic and acidic residues" evidence="1">
    <location>
        <begin position="1031"/>
        <end position="1040"/>
    </location>
</feature>
<feature type="compositionally biased region" description="Polar residues" evidence="1">
    <location>
        <begin position="412"/>
        <end position="424"/>
    </location>
</feature>
<evidence type="ECO:0000313" key="3">
    <source>
        <dbReference type="EMBL" id="QUC21432.1"/>
    </source>
</evidence>
<dbReference type="RefSeq" id="XP_042999105.1">
    <property type="nucleotide sequence ID" value="XM_043143172.1"/>
</dbReference>
<feature type="compositionally biased region" description="Pro residues" evidence="1">
    <location>
        <begin position="543"/>
        <end position="558"/>
    </location>
</feature>
<name>A0A8E5HTW2_USTVR</name>
<feature type="compositionally biased region" description="Low complexity" evidence="1">
    <location>
        <begin position="1124"/>
        <end position="1134"/>
    </location>
</feature>
<feature type="compositionally biased region" description="Polar residues" evidence="1">
    <location>
        <begin position="465"/>
        <end position="479"/>
    </location>
</feature>
<dbReference type="EMBL" id="CP072756">
    <property type="protein sequence ID" value="QUC21432.1"/>
    <property type="molecule type" value="Genomic_DNA"/>
</dbReference>
<feature type="region of interest" description="Disordered" evidence="1">
    <location>
        <begin position="850"/>
        <end position="936"/>
    </location>
</feature>
<organism evidence="3 4">
    <name type="scientific">Ustilaginoidea virens</name>
    <name type="common">Rice false smut fungus</name>
    <name type="synonym">Villosiclava virens</name>
    <dbReference type="NCBI Taxonomy" id="1159556"/>
    <lineage>
        <taxon>Eukaryota</taxon>
        <taxon>Fungi</taxon>
        <taxon>Dikarya</taxon>
        <taxon>Ascomycota</taxon>
        <taxon>Pezizomycotina</taxon>
        <taxon>Sordariomycetes</taxon>
        <taxon>Hypocreomycetidae</taxon>
        <taxon>Hypocreales</taxon>
        <taxon>Clavicipitaceae</taxon>
        <taxon>Ustilaginoidea</taxon>
    </lineage>
</organism>
<keyword evidence="2" id="KW-0472">Membrane</keyword>
<keyword evidence="2" id="KW-1133">Transmembrane helix</keyword>
<feature type="transmembrane region" description="Helical" evidence="2">
    <location>
        <begin position="41"/>
        <end position="59"/>
    </location>
</feature>
<dbReference type="AlphaFoldDB" id="A0A8E5HTW2"/>
<feature type="region of interest" description="Disordered" evidence="1">
    <location>
        <begin position="259"/>
        <end position="310"/>
    </location>
</feature>
<feature type="region of interest" description="Disordered" evidence="1">
    <location>
        <begin position="339"/>
        <end position="481"/>
    </location>
</feature>
<evidence type="ECO:0000313" key="4">
    <source>
        <dbReference type="Proteomes" id="UP000027002"/>
    </source>
</evidence>
<dbReference type="OrthoDB" id="5370537at2759"/>
<feature type="transmembrane region" description="Helical" evidence="2">
    <location>
        <begin position="9"/>
        <end position="29"/>
    </location>
</feature>
<feature type="transmembrane region" description="Helical" evidence="2">
    <location>
        <begin position="111"/>
        <end position="133"/>
    </location>
</feature>
<feature type="compositionally biased region" description="Basic and acidic residues" evidence="1">
    <location>
        <begin position="561"/>
        <end position="573"/>
    </location>
</feature>
<feature type="compositionally biased region" description="Basic and acidic residues" evidence="1">
    <location>
        <begin position="379"/>
        <end position="393"/>
    </location>
</feature>
<feature type="compositionally biased region" description="Polar residues" evidence="1">
    <location>
        <begin position="799"/>
        <end position="831"/>
    </location>
</feature>
<feature type="compositionally biased region" description="Low complexity" evidence="1">
    <location>
        <begin position="762"/>
        <end position="773"/>
    </location>
</feature>
<feature type="region of interest" description="Disordered" evidence="1">
    <location>
        <begin position="1200"/>
        <end position="1226"/>
    </location>
</feature>
<feature type="region of interest" description="Disordered" evidence="1">
    <location>
        <begin position="509"/>
        <end position="586"/>
    </location>
</feature>
<dbReference type="GeneID" id="66066452"/>
<keyword evidence="4" id="KW-1185">Reference proteome</keyword>
<proteinExistence type="predicted"/>
<feature type="compositionally biased region" description="Low complexity" evidence="1">
    <location>
        <begin position="285"/>
        <end position="300"/>
    </location>
</feature>
<feature type="transmembrane region" description="Helical" evidence="2">
    <location>
        <begin position="145"/>
        <end position="168"/>
    </location>
</feature>
<accession>A0A8E5HTW2</accession>
<keyword evidence="2" id="KW-0812">Transmembrane</keyword>
<feature type="transmembrane region" description="Helical" evidence="2">
    <location>
        <begin position="189"/>
        <end position="209"/>
    </location>
</feature>
<sequence length="1244" mass="130305">MADSAKDQVLVGTFFFGLVVCAALGTVFFRLRGEASSLFRGGLRLVLASFLLLATLWAVDGFAATFVRQSSQSGCQVAVAFSSALDQLARVTLEEFLFWAMKTHAQATRGVLFSQAVLLFRFILGGIFVGAQRPQFAPACVATTLFWPLGAGVLATDAFIVLLLLTRASSAGIFRAMDAAGPVGRRPKGIVLTTIALGLWTPLSAPMILGVDSLGIATRTTLPAVGVLVVIACIAAYYKALVWPAQDFSQKSGPFINNFPGLSQDSPPSREVGRRSVSTVESPYSPNTSSGAANATAARSDASERTTPARENMAALAAASGARSGQVAAGTGAVTANGHVLPSMRANDPLPIDNKGDMPTQPTTTAAVNGGKLAASHPIRRDGVIQDKGERPLNRIAKVEPGSATRRKNESQSKTAPFTATSPAGESVVQPPPTIPAKSPSRSSKSLAETAQLGPDLPKLPMPSTLLQSNTNPPTSAKGSRSLKASLCLSSLVRDFGNRTLYAAGPEPATVLDSSTCLSRPDLSPGQAGTKPDTTWTETVDIPVPPIPLIPPLPPLPPRDTNQRRYPSEDDHAAQGSHSVINRPRPIPRMSLGFSTFGGAHDLLFSPQNFAPASLGTQAPDPTPFILCSNARSPSPSLPSPPIPRSAGIMQPSAPPELTDRDDYCPLGTAGGKQQLLTPAQKPVQVACLPHSTTLVNGTTTPARGNPNAETATSYAPNPISATATVSRTVDEASPAFPCSPALTLLRSSPGDMRRKSSPVLPADDAQEPAAPASVAEGGSLARPGAPAPPERAADVASATDNSCAEQSLGANTRPSDARTCSSPVDSTSVGSEDGAEGVLVTVMLDPSAEDAKTLPSGGAHGVAQSTGDPWHRRVGGNRVAFSERSAARSRRSPKPPPPPRLELDRATTRVRDESPSALDMTEEEPVEHEGTLERPRTMLLADMEAELGVQESRWQEMRAELCRASWSTVSPSSLRALTPRDPQPAPRGGHDGGHDGVGVTERAEAAQPLVDAADPGEPRPDGAPAKTHGGGKDTSRETPADATEPSPPPPPPLRADVSAPPNTSTATESDPPPKLHLRQASSSTLQLFRAQQTLAARPLARRSSAPSPAPSSSWTEPQPPAAAAPGGQATPRRALTRPPRRNSRRVSTLLDIVENPEPLANDRHTLGLFRFPWGQESDTARMAAHTAPCQTRARTRTQALKSPQQGPPLLLRHGEPAVPGFSDDPFDEATLWEIASLLRPDGP</sequence>
<feature type="region of interest" description="Disordered" evidence="1">
    <location>
        <begin position="966"/>
        <end position="1147"/>
    </location>
</feature>
<evidence type="ECO:0000256" key="1">
    <source>
        <dbReference type="SAM" id="MobiDB-lite"/>
    </source>
</evidence>
<feature type="compositionally biased region" description="Polar residues" evidence="1">
    <location>
        <begin position="1080"/>
        <end position="1094"/>
    </location>
</feature>
<feature type="compositionally biased region" description="Polar residues" evidence="1">
    <location>
        <begin position="966"/>
        <end position="976"/>
    </location>
</feature>
<feature type="compositionally biased region" description="Basic residues" evidence="1">
    <location>
        <begin position="1135"/>
        <end position="1145"/>
    </location>
</feature>
<feature type="compositionally biased region" description="Polar residues" evidence="1">
    <location>
        <begin position="440"/>
        <end position="449"/>
    </location>
</feature>
<dbReference type="Proteomes" id="UP000027002">
    <property type="component" value="Chromosome 4"/>
</dbReference>
<feature type="compositionally biased region" description="Basic and acidic residues" evidence="1">
    <location>
        <begin position="902"/>
        <end position="915"/>
    </location>
</feature>